<proteinExistence type="predicted"/>
<name>A0A514DKV4_9CAUD</name>
<dbReference type="KEGG" id="vg:65053106"/>
<organism evidence="1 2">
    <name type="scientific">Escherichia phage vB_EcoS_PHB17</name>
    <dbReference type="NCBI Taxonomy" id="2591407"/>
    <lineage>
        <taxon>Viruses</taxon>
        <taxon>Duplodnaviria</taxon>
        <taxon>Heunggongvirae</taxon>
        <taxon>Uroviricota</taxon>
        <taxon>Caudoviricetes</taxon>
        <taxon>Drexlerviridae</taxon>
        <taxon>Tempevirinae</taxon>
        <taxon>Baihuvirus</taxon>
        <taxon>Baihuvirus PHB17</taxon>
        <taxon>Changchunvirus PHB17</taxon>
    </lineage>
</organism>
<reference evidence="1 2" key="1">
    <citation type="submission" date="2019-06" db="EMBL/GenBank/DDBJ databases">
        <title>Complete genome sequence of the virus isoalte vB_EcoS_PHB17 infecting Shiga toxin-producing Escherichia.</title>
        <authorList>
            <person name="Chen Y."/>
            <person name="Qian P."/>
            <person name="Song J."/>
            <person name="Li X."/>
        </authorList>
    </citation>
    <scope>NUCLEOTIDE SEQUENCE [LARGE SCALE GENOMIC DNA]</scope>
</reference>
<dbReference type="RefSeq" id="YP_010064652.1">
    <property type="nucleotide sequence ID" value="NC_054892.1"/>
</dbReference>
<keyword evidence="2" id="KW-1185">Reference proteome</keyword>
<dbReference type="Proteomes" id="UP000315658">
    <property type="component" value="Segment"/>
</dbReference>
<protein>
    <submittedName>
        <fullName evidence="1">Uncharacterized protein</fullName>
    </submittedName>
</protein>
<dbReference type="EMBL" id="MN090155">
    <property type="protein sequence ID" value="QDH94286.1"/>
    <property type="molecule type" value="Genomic_DNA"/>
</dbReference>
<dbReference type="GeneID" id="65053106"/>
<evidence type="ECO:0000313" key="2">
    <source>
        <dbReference type="Proteomes" id="UP000315658"/>
    </source>
</evidence>
<sequence>MKAQKLVCTKAVSSFVNVWNFTEGKEYKLHGRWSNDPHVFDDNGQSLWLFRYPGVIRGAGIDEFHFKEVD</sequence>
<evidence type="ECO:0000313" key="1">
    <source>
        <dbReference type="EMBL" id="QDH94286.1"/>
    </source>
</evidence>
<accession>A0A514DKV4</accession>